<dbReference type="OrthoDB" id="195563at2157"/>
<dbReference type="PATRIC" id="fig|1227497.3.peg.2095"/>
<name>L9X971_9EURY</name>
<feature type="compositionally biased region" description="Acidic residues" evidence="1">
    <location>
        <begin position="94"/>
        <end position="106"/>
    </location>
</feature>
<dbReference type="EMBL" id="AOIB01000021">
    <property type="protein sequence ID" value="ELY58147.1"/>
    <property type="molecule type" value="Genomic_DNA"/>
</dbReference>
<sequence length="119" mass="12986">MPVSIDEFESGDLPQGPSVPEAVVTYLYGQRDKAFTRAEIAVAIDADPNTVGTALSRLKERNLVRHKGEYWALTEDEDRVAAAYDLRTASARLDEDDGGIDPEEWDAAAPDAPHPSEDS</sequence>
<dbReference type="Gene3D" id="1.10.10.10">
    <property type="entry name" value="Winged helix-like DNA-binding domain superfamily/Winged helix DNA-binding domain"/>
    <property type="match status" value="1"/>
</dbReference>
<dbReference type="Proteomes" id="UP000011688">
    <property type="component" value="Unassembled WGS sequence"/>
</dbReference>
<dbReference type="AlphaFoldDB" id="L9X971"/>
<keyword evidence="3" id="KW-1185">Reference proteome</keyword>
<dbReference type="RefSeq" id="WP_005555789.1">
    <property type="nucleotide sequence ID" value="NZ_AOIB01000021.1"/>
</dbReference>
<dbReference type="SUPFAM" id="SSF46785">
    <property type="entry name" value="Winged helix' DNA-binding domain"/>
    <property type="match status" value="1"/>
</dbReference>
<evidence type="ECO:0000313" key="3">
    <source>
        <dbReference type="Proteomes" id="UP000011688"/>
    </source>
</evidence>
<dbReference type="InterPro" id="IPR036388">
    <property type="entry name" value="WH-like_DNA-bd_sf"/>
</dbReference>
<evidence type="ECO:0008006" key="4">
    <source>
        <dbReference type="Google" id="ProtNLM"/>
    </source>
</evidence>
<accession>L9X971</accession>
<feature type="region of interest" description="Disordered" evidence="1">
    <location>
        <begin position="91"/>
        <end position="119"/>
    </location>
</feature>
<dbReference type="InterPro" id="IPR036390">
    <property type="entry name" value="WH_DNA-bd_sf"/>
</dbReference>
<dbReference type="eggNOG" id="arCOG02749">
    <property type="taxonomic scope" value="Archaea"/>
</dbReference>
<organism evidence="2 3">
    <name type="scientific">Natronococcus amylolyticus DSM 10524</name>
    <dbReference type="NCBI Taxonomy" id="1227497"/>
    <lineage>
        <taxon>Archaea</taxon>
        <taxon>Methanobacteriati</taxon>
        <taxon>Methanobacteriota</taxon>
        <taxon>Stenosarchaea group</taxon>
        <taxon>Halobacteria</taxon>
        <taxon>Halobacteriales</taxon>
        <taxon>Natrialbaceae</taxon>
        <taxon>Natronococcus</taxon>
    </lineage>
</organism>
<proteinExistence type="predicted"/>
<gene>
    <name evidence="2" type="ORF">C491_10139</name>
</gene>
<evidence type="ECO:0000313" key="2">
    <source>
        <dbReference type="EMBL" id="ELY58147.1"/>
    </source>
</evidence>
<comment type="caution">
    <text evidence="2">The sequence shown here is derived from an EMBL/GenBank/DDBJ whole genome shotgun (WGS) entry which is preliminary data.</text>
</comment>
<evidence type="ECO:0000256" key="1">
    <source>
        <dbReference type="SAM" id="MobiDB-lite"/>
    </source>
</evidence>
<reference evidence="2 3" key="1">
    <citation type="journal article" date="2014" name="PLoS Genet.">
        <title>Phylogenetically driven sequencing of extremely halophilic archaea reveals strategies for static and dynamic osmo-response.</title>
        <authorList>
            <person name="Becker E.A."/>
            <person name="Seitzer P.M."/>
            <person name="Tritt A."/>
            <person name="Larsen D."/>
            <person name="Krusor M."/>
            <person name="Yao A.I."/>
            <person name="Wu D."/>
            <person name="Madern D."/>
            <person name="Eisen J.A."/>
            <person name="Darling A.E."/>
            <person name="Facciotti M.T."/>
        </authorList>
    </citation>
    <scope>NUCLEOTIDE SEQUENCE [LARGE SCALE GENOMIC DNA]</scope>
    <source>
        <strain evidence="2 3">DSM 10524</strain>
    </source>
</reference>
<protein>
    <recommendedName>
        <fullName evidence="4">HTH marR-type domain-containing protein</fullName>
    </recommendedName>
</protein>